<dbReference type="EMBL" id="UGED01000017">
    <property type="protein sequence ID" value="STM14828.1"/>
    <property type="molecule type" value="Genomic_DNA"/>
</dbReference>
<evidence type="ECO:0000313" key="1">
    <source>
        <dbReference type="EMBL" id="STM14828.1"/>
    </source>
</evidence>
<accession>A0A377D3P9</accession>
<dbReference type="Proteomes" id="UP000254052">
    <property type="component" value="Unassembled WGS sequence"/>
</dbReference>
<sequence length="42" mass="4914">MQAAGNQLFTGAAFADDEHRFVQRCEMRNLFQHFEKAVRLTK</sequence>
<name>A0A377D3P9_ECOLX</name>
<dbReference type="AlphaFoldDB" id="A0A377D3P9"/>
<evidence type="ECO:0000313" key="2">
    <source>
        <dbReference type="Proteomes" id="UP000254052"/>
    </source>
</evidence>
<protein>
    <submittedName>
        <fullName evidence="1">Uncharacterized protein</fullName>
    </submittedName>
</protein>
<gene>
    <name evidence="1" type="ORF">NCTC9962_06235</name>
</gene>
<proteinExistence type="predicted"/>
<organism evidence="1 2">
    <name type="scientific">Escherichia coli</name>
    <dbReference type="NCBI Taxonomy" id="562"/>
    <lineage>
        <taxon>Bacteria</taxon>
        <taxon>Pseudomonadati</taxon>
        <taxon>Pseudomonadota</taxon>
        <taxon>Gammaproteobacteria</taxon>
        <taxon>Enterobacterales</taxon>
        <taxon>Enterobacteriaceae</taxon>
        <taxon>Escherichia</taxon>
    </lineage>
</organism>
<reference evidence="1 2" key="1">
    <citation type="submission" date="2018-06" db="EMBL/GenBank/DDBJ databases">
        <authorList>
            <consortium name="Pathogen Informatics"/>
            <person name="Doyle S."/>
        </authorList>
    </citation>
    <scope>NUCLEOTIDE SEQUENCE [LARGE SCALE GENOMIC DNA]</scope>
    <source>
        <strain evidence="1 2">NCTC9962</strain>
    </source>
</reference>